<organism evidence="1">
    <name type="scientific">Podoviridae sp. ct7gc4</name>
    <dbReference type="NCBI Taxonomy" id="2826542"/>
    <lineage>
        <taxon>Viruses</taxon>
        <taxon>Duplodnaviria</taxon>
        <taxon>Heunggongvirae</taxon>
        <taxon>Uroviricota</taxon>
        <taxon>Caudoviricetes</taxon>
    </lineage>
</organism>
<name>A0A8S5NKY9_9CAUD</name>
<evidence type="ECO:0000313" key="1">
    <source>
        <dbReference type="EMBL" id="DAD94896.1"/>
    </source>
</evidence>
<protein>
    <submittedName>
        <fullName evidence="1">Uncharacterized protein</fullName>
    </submittedName>
</protein>
<accession>A0A8S5NKY9</accession>
<dbReference type="EMBL" id="BK015185">
    <property type="protein sequence ID" value="DAD94896.1"/>
    <property type="molecule type" value="Genomic_DNA"/>
</dbReference>
<sequence>MKCMKSPIKSMRLKWLYITMEPGTCPCQVMLRSY</sequence>
<reference evidence="1" key="1">
    <citation type="journal article" date="2021" name="Proc. Natl. Acad. Sci. U.S.A.">
        <title>A Catalog of Tens of Thousands of Viruses from Human Metagenomes Reveals Hidden Associations with Chronic Diseases.</title>
        <authorList>
            <person name="Tisza M.J."/>
            <person name="Buck C.B."/>
        </authorList>
    </citation>
    <scope>NUCLEOTIDE SEQUENCE</scope>
    <source>
        <strain evidence="1">Ct7gc4</strain>
    </source>
</reference>
<proteinExistence type="predicted"/>